<name>A0A381VCZ7_9ZZZZ</name>
<feature type="transmembrane region" description="Helical" evidence="1">
    <location>
        <begin position="80"/>
        <end position="102"/>
    </location>
</feature>
<accession>A0A381VCZ7</accession>
<reference evidence="2" key="1">
    <citation type="submission" date="2018-05" db="EMBL/GenBank/DDBJ databases">
        <authorList>
            <person name="Lanie J.A."/>
            <person name="Ng W.-L."/>
            <person name="Kazmierczak K.M."/>
            <person name="Andrzejewski T.M."/>
            <person name="Davidsen T.M."/>
            <person name="Wayne K.J."/>
            <person name="Tettelin H."/>
            <person name="Glass J.I."/>
            <person name="Rusch D."/>
            <person name="Podicherti R."/>
            <person name="Tsui H.-C.T."/>
            <person name="Winkler M.E."/>
        </authorList>
    </citation>
    <scope>NUCLEOTIDE SEQUENCE</scope>
</reference>
<sequence>MYIIFAAFSLNLMSVAAMVPMAYASAENPTCMELGTCMFANDPLNTMLVPFDSIFGGLSLIIFWSLVLGILWLRTENPQLVSVVGVLMSAAYMTAISQGTMAPASSEFTVALGIGGLLIAISLGIGIYHIISHRIHAGVQ</sequence>
<protein>
    <submittedName>
        <fullName evidence="2">Uncharacterized protein</fullName>
    </submittedName>
</protein>
<dbReference type="AlphaFoldDB" id="A0A381VCZ7"/>
<organism evidence="2">
    <name type="scientific">marine metagenome</name>
    <dbReference type="NCBI Taxonomy" id="408172"/>
    <lineage>
        <taxon>unclassified sequences</taxon>
        <taxon>metagenomes</taxon>
        <taxon>ecological metagenomes</taxon>
    </lineage>
</organism>
<dbReference type="EMBL" id="UINC01008503">
    <property type="protein sequence ID" value="SVA38245.1"/>
    <property type="molecule type" value="Genomic_DNA"/>
</dbReference>
<feature type="transmembrane region" description="Helical" evidence="1">
    <location>
        <begin position="108"/>
        <end position="131"/>
    </location>
</feature>
<gene>
    <name evidence="2" type="ORF">METZ01_LOCUS91099</name>
</gene>
<evidence type="ECO:0000256" key="1">
    <source>
        <dbReference type="SAM" id="Phobius"/>
    </source>
</evidence>
<keyword evidence="1" id="KW-0472">Membrane</keyword>
<keyword evidence="1" id="KW-0812">Transmembrane</keyword>
<keyword evidence="1" id="KW-1133">Transmembrane helix</keyword>
<proteinExistence type="predicted"/>
<evidence type="ECO:0000313" key="2">
    <source>
        <dbReference type="EMBL" id="SVA38245.1"/>
    </source>
</evidence>
<feature type="transmembrane region" description="Helical" evidence="1">
    <location>
        <begin position="48"/>
        <end position="73"/>
    </location>
</feature>